<evidence type="ECO:0000313" key="6">
    <source>
        <dbReference type="Proteomes" id="UP001589818"/>
    </source>
</evidence>
<reference evidence="5 6" key="1">
    <citation type="submission" date="2024-09" db="EMBL/GenBank/DDBJ databases">
        <authorList>
            <person name="Sun Q."/>
            <person name="Mori K."/>
        </authorList>
    </citation>
    <scope>NUCLEOTIDE SEQUENCE [LARGE SCALE GENOMIC DNA]</scope>
    <source>
        <strain evidence="5 6">CCM 4839</strain>
    </source>
</reference>
<dbReference type="Pfam" id="PF00753">
    <property type="entry name" value="Lactamase_B"/>
    <property type="match status" value="1"/>
</dbReference>
<dbReference type="SUPFAM" id="SSF56281">
    <property type="entry name" value="Metallo-hydrolase/oxidoreductase"/>
    <property type="match status" value="1"/>
</dbReference>
<evidence type="ECO:0000313" key="5">
    <source>
        <dbReference type="EMBL" id="MFC0394546.1"/>
    </source>
</evidence>
<dbReference type="RefSeq" id="WP_204815670.1">
    <property type="nucleotide sequence ID" value="NZ_JANHOF010000001.1"/>
</dbReference>
<feature type="domain" description="Metallo-beta-lactamase" evidence="4">
    <location>
        <begin position="37"/>
        <end position="105"/>
    </location>
</feature>
<comment type="function">
    <text evidence="2">Counteracts the endogenous Pycsar antiviral defense system. Phosphodiesterase that enables metal-dependent hydrolysis of host cyclic nucleotide Pycsar defense signals such as cCMP and cUMP.</text>
</comment>
<dbReference type="PANTHER" id="PTHR30619:SF1">
    <property type="entry name" value="RECOMBINATION PROTEIN 2"/>
    <property type="match status" value="1"/>
</dbReference>
<proteinExistence type="predicted"/>
<protein>
    <submittedName>
        <fullName evidence="5">ComEC/Rec2 family competence protein</fullName>
    </submittedName>
</protein>
<dbReference type="Proteomes" id="UP001589818">
    <property type="component" value="Unassembled WGS sequence"/>
</dbReference>
<comment type="caution">
    <text evidence="5">The sequence shown here is derived from an EMBL/GenBank/DDBJ whole genome shotgun (WGS) entry which is preliminary data.</text>
</comment>
<evidence type="ECO:0000259" key="4">
    <source>
        <dbReference type="Pfam" id="PF00753"/>
    </source>
</evidence>
<accession>A0ABV6JF63</accession>
<sequence>MSLHTFSPEEGFCRIQVFELNTERNCALGIPEGNPADSFLISTAAGNNQTHVLIDAGKKGHGEKVIIPYLLEHRIDTIERLILSHLHYDHFGGIIDLLREPRIKIKELIYSPLPDAAMKNNDAGELNYVLWKELEGLLSESDLILTNVNQEHTGETIQIGSEASLTILSIPDELIVNEDGRSNLNEMNVIVKLHYRQFSALFPGDCGPRQAGRLLRSDQAHQVKDTFLLKAAHHGGDESTSEEFIRYCNAQLVVIPCNEVVTRHRPSFIGNTHVFADNGAKLFRCDYFQHVEIVTNGTEVQCFGNTKQYREQVVFHLDGR</sequence>
<name>A0ABV6JF63_9BACL</name>
<dbReference type="InterPro" id="IPR052159">
    <property type="entry name" value="Competence_DNA_uptake"/>
</dbReference>
<dbReference type="EMBL" id="JBHLVF010000041">
    <property type="protein sequence ID" value="MFC0394546.1"/>
    <property type="molecule type" value="Genomic_DNA"/>
</dbReference>
<comment type="catalytic activity">
    <reaction evidence="3">
        <text>3',5'-cyclic UMP + H2O = UMP + H(+)</text>
        <dbReference type="Rhea" id="RHEA:70575"/>
        <dbReference type="ChEBI" id="CHEBI:15377"/>
        <dbReference type="ChEBI" id="CHEBI:15378"/>
        <dbReference type="ChEBI" id="CHEBI:57865"/>
        <dbReference type="ChEBI" id="CHEBI:184387"/>
    </reaction>
    <physiologicalReaction direction="left-to-right" evidence="3">
        <dbReference type="Rhea" id="RHEA:70576"/>
    </physiologicalReaction>
</comment>
<dbReference type="InterPro" id="IPR036866">
    <property type="entry name" value="RibonucZ/Hydroxyglut_hydro"/>
</dbReference>
<comment type="catalytic activity">
    <reaction evidence="1">
        <text>3',5'-cyclic CMP + H2O = CMP + H(+)</text>
        <dbReference type="Rhea" id="RHEA:72675"/>
        <dbReference type="ChEBI" id="CHEBI:15377"/>
        <dbReference type="ChEBI" id="CHEBI:15378"/>
        <dbReference type="ChEBI" id="CHEBI:58003"/>
        <dbReference type="ChEBI" id="CHEBI:60377"/>
    </reaction>
    <physiologicalReaction direction="left-to-right" evidence="1">
        <dbReference type="Rhea" id="RHEA:72676"/>
    </physiologicalReaction>
</comment>
<evidence type="ECO:0000256" key="3">
    <source>
        <dbReference type="ARBA" id="ARBA00048505"/>
    </source>
</evidence>
<dbReference type="Gene3D" id="3.60.15.10">
    <property type="entry name" value="Ribonuclease Z/Hydroxyacylglutathione hydrolase-like"/>
    <property type="match status" value="1"/>
</dbReference>
<evidence type="ECO:0000256" key="1">
    <source>
        <dbReference type="ARBA" id="ARBA00034221"/>
    </source>
</evidence>
<evidence type="ECO:0000256" key="2">
    <source>
        <dbReference type="ARBA" id="ARBA00034301"/>
    </source>
</evidence>
<dbReference type="PANTHER" id="PTHR30619">
    <property type="entry name" value="DNA INTERNALIZATION/COMPETENCE PROTEIN COMEC/REC2"/>
    <property type="match status" value="1"/>
</dbReference>
<gene>
    <name evidence="5" type="ORF">ACFFJ8_24700</name>
</gene>
<organism evidence="5 6">
    <name type="scientific">Paenibacillus mendelii</name>
    <dbReference type="NCBI Taxonomy" id="206163"/>
    <lineage>
        <taxon>Bacteria</taxon>
        <taxon>Bacillati</taxon>
        <taxon>Bacillota</taxon>
        <taxon>Bacilli</taxon>
        <taxon>Bacillales</taxon>
        <taxon>Paenibacillaceae</taxon>
        <taxon>Paenibacillus</taxon>
    </lineage>
</organism>
<dbReference type="InterPro" id="IPR001279">
    <property type="entry name" value="Metallo-B-lactamas"/>
</dbReference>
<keyword evidence="6" id="KW-1185">Reference proteome</keyword>